<dbReference type="NCBIfam" id="TIGR02135">
    <property type="entry name" value="phoU_full"/>
    <property type="match status" value="1"/>
</dbReference>
<evidence type="ECO:0000313" key="12">
    <source>
        <dbReference type="EMBL" id="MDY5146891.1"/>
    </source>
</evidence>
<reference evidence="11 13" key="1">
    <citation type="submission" date="2023-10" db="EMBL/GenBank/DDBJ databases">
        <title>Whole Genome based description of the genera Actinobaculum and Actinotignum reveals a complex phylogenetic relationship within the species included in the genus Actinotignum.</title>
        <authorList>
            <person name="Jensen C.S."/>
            <person name="Dargis R."/>
            <person name="Kemp M."/>
            <person name="Christensen J.J."/>
        </authorList>
    </citation>
    <scope>NUCLEOTIDE SEQUENCE</scope>
    <source>
        <strain evidence="12 13">SLA_B089</strain>
        <strain evidence="11">SLA_B245</strain>
    </source>
</reference>
<comment type="caution">
    <text evidence="11">The sequence shown here is derived from an EMBL/GenBank/DDBJ whole genome shotgun (WGS) entry which is preliminary data.</text>
</comment>
<dbReference type="EMBL" id="JAWNFY010000022">
    <property type="protein sequence ID" value="MDY5146891.1"/>
    <property type="molecule type" value="Genomic_DNA"/>
</dbReference>
<feature type="domain" description="PhoU" evidence="10">
    <location>
        <begin position="20"/>
        <end position="103"/>
    </location>
</feature>
<keyword evidence="6 7" id="KW-0592">Phosphate transport</keyword>
<dbReference type="GO" id="GO:0005737">
    <property type="term" value="C:cytoplasm"/>
    <property type="evidence" value="ECO:0007669"/>
    <property type="project" value="UniProtKB-SubCell"/>
</dbReference>
<evidence type="ECO:0000256" key="3">
    <source>
        <dbReference type="ARBA" id="ARBA00011738"/>
    </source>
</evidence>
<evidence type="ECO:0000256" key="7">
    <source>
        <dbReference type="PIRNR" id="PIRNR003107"/>
    </source>
</evidence>
<dbReference type="GO" id="GO:0006817">
    <property type="term" value="P:phosphate ion transport"/>
    <property type="evidence" value="ECO:0007669"/>
    <property type="project" value="UniProtKB-KW"/>
</dbReference>
<dbReference type="InterPro" id="IPR038078">
    <property type="entry name" value="PhoU-like_sf"/>
</dbReference>
<dbReference type="RefSeq" id="WP_087070324.1">
    <property type="nucleotide sequence ID" value="NZ_CAUPFC010000005.1"/>
</dbReference>
<comment type="similarity">
    <text evidence="2 7">Belongs to the PhoU family.</text>
</comment>
<dbReference type="GO" id="GO:0045936">
    <property type="term" value="P:negative regulation of phosphate metabolic process"/>
    <property type="evidence" value="ECO:0007669"/>
    <property type="project" value="InterPro"/>
</dbReference>
<keyword evidence="5 7" id="KW-0963">Cytoplasm</keyword>
<name>A0AAW9HAR9_9ACTO</name>
<dbReference type="GO" id="GO:0030643">
    <property type="term" value="P:intracellular phosphate ion homeostasis"/>
    <property type="evidence" value="ECO:0007669"/>
    <property type="project" value="InterPro"/>
</dbReference>
<comment type="subcellular location">
    <subcellularLocation>
        <location evidence="1 7">Cytoplasm</location>
    </subcellularLocation>
</comment>
<feature type="domain" description="PhoU" evidence="10">
    <location>
        <begin position="121"/>
        <end position="203"/>
    </location>
</feature>
<comment type="function">
    <text evidence="7">Plays a role in the regulation of phosphate uptake.</text>
</comment>
<dbReference type="PIRSF" id="PIRSF003107">
    <property type="entry name" value="PhoU"/>
    <property type="match status" value="1"/>
</dbReference>
<evidence type="ECO:0000256" key="5">
    <source>
        <dbReference type="ARBA" id="ARBA00022490"/>
    </source>
</evidence>
<dbReference type="PANTHER" id="PTHR42930:SF3">
    <property type="entry name" value="PHOSPHATE-SPECIFIC TRANSPORT SYSTEM ACCESSORY PROTEIN PHOU"/>
    <property type="match status" value="1"/>
</dbReference>
<evidence type="ECO:0000256" key="4">
    <source>
        <dbReference type="ARBA" id="ARBA00022448"/>
    </source>
</evidence>
<gene>
    <name evidence="11" type="primary">phoU</name>
    <name evidence="11" type="ORF">R6G74_02590</name>
    <name evidence="12" type="ORF">R6P33_07680</name>
</gene>
<evidence type="ECO:0000259" key="10">
    <source>
        <dbReference type="Pfam" id="PF01895"/>
    </source>
</evidence>
<organism evidence="11 14">
    <name type="scientific">Actinotignum timonense</name>
    <dbReference type="NCBI Taxonomy" id="1870995"/>
    <lineage>
        <taxon>Bacteria</taxon>
        <taxon>Bacillati</taxon>
        <taxon>Actinomycetota</taxon>
        <taxon>Actinomycetes</taxon>
        <taxon>Actinomycetales</taxon>
        <taxon>Actinomycetaceae</taxon>
        <taxon>Actinotignum</taxon>
    </lineage>
</organism>
<dbReference type="Pfam" id="PF01895">
    <property type="entry name" value="PhoU"/>
    <property type="match status" value="2"/>
</dbReference>
<comment type="subunit">
    <text evidence="3 7">Homodimer.</text>
</comment>
<evidence type="ECO:0000256" key="6">
    <source>
        <dbReference type="ARBA" id="ARBA00022592"/>
    </source>
</evidence>
<keyword evidence="8" id="KW-0175">Coiled coil</keyword>
<dbReference type="GeneID" id="92812897"/>
<sequence>MRQEFRNEMKTLEETLAKQARSAARAMEHAADSLRNANLALAESVIDADANIDELQRQIEDMAISLLARQAPVASDLRTVVTAMRIAITLERMGDLARHVAYIARGRFPERVVGGPGYDLLVRMADEAVRVGRQVEELVRKQDLAIADEIDERDEVLDDLHRQSFQLVLDEDNGMSHQEIVDVVLLGRFLERYGDHGVTVARRMHFLVTGLRVDVESTPGTEEEMLGGDFPEGFSAGDMED</sequence>
<dbReference type="Proteomes" id="UP001284901">
    <property type="component" value="Unassembled WGS sequence"/>
</dbReference>
<dbReference type="InterPro" id="IPR026022">
    <property type="entry name" value="PhoU_dom"/>
</dbReference>
<dbReference type="SUPFAM" id="SSF109755">
    <property type="entry name" value="PhoU-like"/>
    <property type="match status" value="1"/>
</dbReference>
<dbReference type="FunFam" id="1.20.58.220:FF:000004">
    <property type="entry name" value="Phosphate-specific transport system accessory protein PhoU"/>
    <property type="match status" value="1"/>
</dbReference>
<evidence type="ECO:0000313" key="14">
    <source>
        <dbReference type="Proteomes" id="UP001288320"/>
    </source>
</evidence>
<feature type="region of interest" description="Disordered" evidence="9">
    <location>
        <begin position="218"/>
        <end position="241"/>
    </location>
</feature>
<accession>A0AAW9HAR9</accession>
<dbReference type="Proteomes" id="UP001288320">
    <property type="component" value="Unassembled WGS sequence"/>
</dbReference>
<proteinExistence type="inferred from homology"/>
<dbReference type="AlphaFoldDB" id="A0AAW9HAR9"/>
<keyword evidence="13" id="KW-1185">Reference proteome</keyword>
<evidence type="ECO:0000256" key="1">
    <source>
        <dbReference type="ARBA" id="ARBA00004496"/>
    </source>
</evidence>
<dbReference type="InterPro" id="IPR028366">
    <property type="entry name" value="PhoU"/>
</dbReference>
<evidence type="ECO:0000256" key="8">
    <source>
        <dbReference type="SAM" id="Coils"/>
    </source>
</evidence>
<protein>
    <recommendedName>
        <fullName evidence="7">Phosphate-specific transport system accessory protein PhoU</fullName>
    </recommendedName>
</protein>
<evidence type="ECO:0000313" key="11">
    <source>
        <dbReference type="EMBL" id="MDY5140207.1"/>
    </source>
</evidence>
<dbReference type="Gene3D" id="1.20.58.220">
    <property type="entry name" value="Phosphate transport system protein phou homolog 2, domain 2"/>
    <property type="match status" value="1"/>
</dbReference>
<keyword evidence="4 7" id="KW-0813">Transport</keyword>
<dbReference type="PANTHER" id="PTHR42930">
    <property type="entry name" value="PHOSPHATE-SPECIFIC TRANSPORT SYSTEM ACCESSORY PROTEIN PHOU"/>
    <property type="match status" value="1"/>
</dbReference>
<evidence type="ECO:0000313" key="13">
    <source>
        <dbReference type="Proteomes" id="UP001284901"/>
    </source>
</evidence>
<evidence type="ECO:0000256" key="9">
    <source>
        <dbReference type="SAM" id="MobiDB-lite"/>
    </source>
</evidence>
<dbReference type="EMBL" id="JAWNFV010000004">
    <property type="protein sequence ID" value="MDY5140207.1"/>
    <property type="molecule type" value="Genomic_DNA"/>
</dbReference>
<feature type="coiled-coil region" evidence="8">
    <location>
        <begin position="2"/>
        <end position="65"/>
    </location>
</feature>
<evidence type="ECO:0000256" key="2">
    <source>
        <dbReference type="ARBA" id="ARBA00008107"/>
    </source>
</evidence>